<dbReference type="GO" id="GO:0016070">
    <property type="term" value="P:RNA metabolic process"/>
    <property type="evidence" value="ECO:0007669"/>
    <property type="project" value="InterPro"/>
</dbReference>
<reference evidence="2 3" key="1">
    <citation type="submission" date="2019-07" db="EMBL/GenBank/DDBJ databases">
        <title>Whole genome shotgun sequence of Chitinophaga cymbidii NBRC 109752.</title>
        <authorList>
            <person name="Hosoyama A."/>
            <person name="Uohara A."/>
            <person name="Ohji S."/>
            <person name="Ichikawa N."/>
        </authorList>
    </citation>
    <scope>NUCLEOTIDE SEQUENCE [LARGE SCALE GENOMIC DNA]</scope>
    <source>
        <strain evidence="2 3">NBRC 109752</strain>
    </source>
</reference>
<gene>
    <name evidence="2" type="ORF">CCY01nite_43700</name>
</gene>
<dbReference type="GO" id="GO:0016788">
    <property type="term" value="F:hydrolase activity, acting on ester bonds"/>
    <property type="evidence" value="ECO:0007669"/>
    <property type="project" value="InterPro"/>
</dbReference>
<proteinExistence type="predicted"/>
<dbReference type="AlphaFoldDB" id="A0A512RR00"/>
<dbReference type="InterPro" id="IPR014944">
    <property type="entry name" value="Toxin_SymE-like"/>
</dbReference>
<evidence type="ECO:0000313" key="3">
    <source>
        <dbReference type="Proteomes" id="UP000321436"/>
    </source>
</evidence>
<dbReference type="RefSeq" id="WP_146866328.1">
    <property type="nucleotide sequence ID" value="NZ_BKAU01000005.1"/>
</dbReference>
<feature type="domain" description="Toxin SymE-like" evidence="1">
    <location>
        <begin position="22"/>
        <end position="59"/>
    </location>
</feature>
<name>A0A512RR00_9BACT</name>
<dbReference type="GO" id="GO:0003723">
    <property type="term" value="F:RNA binding"/>
    <property type="evidence" value="ECO:0007669"/>
    <property type="project" value="InterPro"/>
</dbReference>
<dbReference type="EMBL" id="BKAU01000005">
    <property type="protein sequence ID" value="GEP98110.1"/>
    <property type="molecule type" value="Genomic_DNA"/>
</dbReference>
<dbReference type="Proteomes" id="UP000321436">
    <property type="component" value="Unassembled WGS sequence"/>
</dbReference>
<organism evidence="2 3">
    <name type="scientific">Chitinophaga cymbidii</name>
    <dbReference type="NCBI Taxonomy" id="1096750"/>
    <lineage>
        <taxon>Bacteria</taxon>
        <taxon>Pseudomonadati</taxon>
        <taxon>Bacteroidota</taxon>
        <taxon>Chitinophagia</taxon>
        <taxon>Chitinophagales</taxon>
        <taxon>Chitinophagaceae</taxon>
        <taxon>Chitinophaga</taxon>
    </lineage>
</organism>
<keyword evidence="3" id="KW-1185">Reference proteome</keyword>
<dbReference type="GO" id="GO:0005737">
    <property type="term" value="C:cytoplasm"/>
    <property type="evidence" value="ECO:0007669"/>
    <property type="project" value="InterPro"/>
</dbReference>
<evidence type="ECO:0000313" key="2">
    <source>
        <dbReference type="EMBL" id="GEP98110.1"/>
    </source>
</evidence>
<accession>A0A512RR00</accession>
<evidence type="ECO:0000259" key="1">
    <source>
        <dbReference type="Pfam" id="PF08845"/>
    </source>
</evidence>
<comment type="caution">
    <text evidence="2">The sequence shown here is derived from an EMBL/GenBank/DDBJ whole genome shotgun (WGS) entry which is preliminary data.</text>
</comment>
<protein>
    <recommendedName>
        <fullName evidence="1">Toxin SymE-like domain-containing protein</fullName>
    </recommendedName>
</protein>
<sequence>MIDNKVKRLITVGRKVENKYGKLVGVPFLRIAGRWLEKAGFCIGDIVEVDIADGCLVIRKTKNTWRVERKIAVEVEKFMVNEAGERIA</sequence>
<dbReference type="Pfam" id="PF08845">
    <property type="entry name" value="SymE_toxin"/>
    <property type="match status" value="1"/>
</dbReference>
<dbReference type="OrthoDB" id="675523at2"/>